<name>A0A1M5BLU7_9THEO</name>
<dbReference type="Proteomes" id="UP000184088">
    <property type="component" value="Unassembled WGS sequence"/>
</dbReference>
<protein>
    <recommendedName>
        <fullName evidence="3">Response regulator receiver domain-containing protein</fullName>
    </recommendedName>
</protein>
<evidence type="ECO:0008006" key="3">
    <source>
        <dbReference type="Google" id="ProtNLM"/>
    </source>
</evidence>
<gene>
    <name evidence="1" type="ORF">SAMN02746089_01911</name>
</gene>
<evidence type="ECO:0000313" key="1">
    <source>
        <dbReference type="EMBL" id="SHF43478.1"/>
    </source>
</evidence>
<proteinExistence type="predicted"/>
<dbReference type="AlphaFoldDB" id="A0A1M5BLU7"/>
<keyword evidence="2" id="KW-1185">Reference proteome</keyword>
<dbReference type="EMBL" id="FQVH01000022">
    <property type="protein sequence ID" value="SHF43478.1"/>
    <property type="molecule type" value="Genomic_DNA"/>
</dbReference>
<dbReference type="OrthoDB" id="1787531at2"/>
<dbReference type="RefSeq" id="WP_073344571.1">
    <property type="nucleotide sequence ID" value="NZ_FQVH01000022.1"/>
</dbReference>
<evidence type="ECO:0000313" key="2">
    <source>
        <dbReference type="Proteomes" id="UP000184088"/>
    </source>
</evidence>
<organism evidence="1 2">
    <name type="scientific">Caldanaerobius fijiensis DSM 17918</name>
    <dbReference type="NCBI Taxonomy" id="1121256"/>
    <lineage>
        <taxon>Bacteria</taxon>
        <taxon>Bacillati</taxon>
        <taxon>Bacillota</taxon>
        <taxon>Clostridia</taxon>
        <taxon>Thermoanaerobacterales</taxon>
        <taxon>Thermoanaerobacteraceae</taxon>
        <taxon>Caldanaerobius</taxon>
    </lineage>
</organism>
<reference evidence="1 2" key="1">
    <citation type="submission" date="2016-11" db="EMBL/GenBank/DDBJ databases">
        <authorList>
            <person name="Jaros S."/>
            <person name="Januszkiewicz K."/>
            <person name="Wedrychowicz H."/>
        </authorList>
    </citation>
    <scope>NUCLEOTIDE SEQUENCE [LARGE SCALE GENOMIC DNA]</scope>
    <source>
        <strain evidence="1 2">DSM 17918</strain>
    </source>
</reference>
<sequence>MILIYTGVQEFDIKLNSILPDSRTAYYSEYLLQEKDADTVVMSTVVDVGMPFKDFLFSLRKQDKRVILWVHDEEYIKYALALGIYDLLFDPLTPEMAAEVVNRPKKFSDVAHLFLNAGGRVEFSDAGFNNMDAAMKQVEGLLRLLGGKMQDNLNDALVELEQAVVKNFAEIG</sequence>
<accession>A0A1M5BLU7</accession>
<dbReference type="STRING" id="1121256.SAMN02746089_01911"/>